<name>L2F7K7_9GAMM</name>
<evidence type="ECO:0000313" key="18">
    <source>
        <dbReference type="Proteomes" id="UP000023795"/>
    </source>
</evidence>
<dbReference type="NCBIfam" id="TIGR01776">
    <property type="entry name" value="TonB-tbp-lbp"/>
    <property type="match status" value="1"/>
</dbReference>
<dbReference type="GO" id="GO:0009279">
    <property type="term" value="C:cell outer membrane"/>
    <property type="evidence" value="ECO:0007669"/>
    <property type="project" value="UniProtKB-SubCell"/>
</dbReference>
<dbReference type="GO" id="GO:0044718">
    <property type="term" value="P:siderophore transmembrane transport"/>
    <property type="evidence" value="ECO:0007669"/>
    <property type="project" value="TreeGrafter"/>
</dbReference>
<evidence type="ECO:0000256" key="6">
    <source>
        <dbReference type="ARBA" id="ARBA00022729"/>
    </source>
</evidence>
<sequence>MSTLHNFHRASLNLAIRGVLFGTLMGAFALPVVSFAQTAEETETESETVTTTTKAEAAKPKAEAETPTAHLDALVFTAPTNQVTRFDTDVTGLGKTVKTAANLAKEHVQGIRDLVRYETGISVVEQGRGGSSGFAIHGVDKNRVAITVDGVAQIQSYKDESTKRAAANSGTMNEIEIENITAVAINKGGNALEAGSGALGGSVAFYTKDVSDVLKSGNNIGAQSKTTYNSKNAHFSQTLAAAGKSDLFEAMVQYTHRKSKENSAHNDLANINQSFYRLGAYQDKYDLRKTDTLYKSASYVTLDCLNSANPQDCVQYNYKYTNYKPDSTKGREFKELNDAEKAQYLASIHPQEVVSAKDYTGIYRLLPDPMDYKSDSYLARLNINFKPNLIGKIIVEDTKQQYNVRDMRHCSYHGVKLGKDGTPDSKGSIPCDDYKENIDPDNSAEKAFRPGKNDVPIPKLAYAKSSVFNQAHKKTRYGAALEFKPNVNWFKNANLNVNQQTIQINNHDIKKSCSTYPNVDLNCTISQIGHYEYHNLSRYQEKRTSLLGKLEFNFDALGNHNLALLAGADKVNSQFFANNTRQSIVDANNELNVGRTIDRNDLTPEQQQKFDQSGAKYIAKNRNPKLESENTCGNANECVRAPIDSNSYYIGFNNIYRPNKYFDFNFGARFDKQNINTQDPNITNKTYNNKSYNFGAAINISPDLSLLYKTAKGFRAPSFYELYNYNSTAAQHKNDSDVSFPKRAIDVKPETSHSNEYGVRYQNYWGDIEISAFNSRYKDMLDRAIPHLSAAQKEYCKKNLSSNQCIGNPPTPKPSDELFANLYNAKIKGTSLKVNLDLHSLTPKLPDGLGATLGYSKSKLAQFDYIAPKDSDGWYQASPNFWDAITPARYVVGLNFDHPSQTWGASTTLTHSKQKDENELNALRIWRGTRQTATLSQFAPKAYTLLDVAGYYSPTGSITARLGINNLLNTRYTTWEAARQLPSEAASTQATRYIAPGRSYFASFEMKF</sequence>
<dbReference type="PROSITE" id="PS52016">
    <property type="entry name" value="TONB_DEPENDENT_REC_3"/>
    <property type="match status" value="1"/>
</dbReference>
<evidence type="ECO:0000256" key="2">
    <source>
        <dbReference type="ARBA" id="ARBA00009810"/>
    </source>
</evidence>
<keyword evidence="6" id="KW-0732">Signal</keyword>
<dbReference type="PATRIC" id="fig|1230338.3.peg.295"/>
<dbReference type="Pfam" id="PF00593">
    <property type="entry name" value="TonB_dep_Rec_b-barrel"/>
    <property type="match status" value="1"/>
</dbReference>
<dbReference type="Pfam" id="PF07715">
    <property type="entry name" value="Plug"/>
    <property type="match status" value="1"/>
</dbReference>
<reference evidence="17 18" key="1">
    <citation type="journal article" date="2013" name="Genome Announc.">
        <title>Genome Sequence of Moraxella macacae 0408225, a Novel Bacterial Species Isolated from a Cynomolgus Macaque with Epistaxis.</title>
        <authorList>
            <person name="Ladner J.T."/>
            <person name="Whitehouse C.A."/>
            <person name="Koroleva G.I."/>
            <person name="Palacios G.F."/>
        </authorList>
    </citation>
    <scope>NUCLEOTIDE SEQUENCE [LARGE SCALE GENOMIC DNA]</scope>
    <source>
        <strain evidence="17 18">0408225</strain>
    </source>
</reference>
<dbReference type="InterPro" id="IPR010949">
    <property type="entry name" value="TonB_Hb/transfer/lactofer_rcpt"/>
</dbReference>
<feature type="domain" description="TonB-dependent receptor-like beta-barrel" evidence="15">
    <location>
        <begin position="462"/>
        <end position="967"/>
    </location>
</feature>
<keyword evidence="7 13" id="KW-0798">TonB box</keyword>
<accession>L2F7K7</accession>
<dbReference type="NCBIfam" id="TIGR01786">
    <property type="entry name" value="TonB-hemlactrns"/>
    <property type="match status" value="1"/>
</dbReference>
<dbReference type="InterPro" id="IPR010917">
    <property type="entry name" value="TonB_rcpt_CS"/>
</dbReference>
<dbReference type="InterPro" id="IPR036942">
    <property type="entry name" value="Beta-barrel_TonB_sf"/>
</dbReference>
<keyword evidence="18" id="KW-1185">Reference proteome</keyword>
<evidence type="ECO:0000256" key="3">
    <source>
        <dbReference type="ARBA" id="ARBA00022448"/>
    </source>
</evidence>
<keyword evidence="3 11" id="KW-0813">Transport</keyword>
<evidence type="ECO:0000256" key="12">
    <source>
        <dbReference type="PROSITE-ProRule" id="PRU10144"/>
    </source>
</evidence>
<dbReference type="eggNOG" id="COG4771">
    <property type="taxonomic scope" value="Bacteria"/>
</dbReference>
<keyword evidence="5 11" id="KW-0812">Transmembrane</keyword>
<keyword evidence="8 11" id="KW-0472">Membrane</keyword>
<gene>
    <name evidence="17" type="ORF">MOMA_01345</name>
</gene>
<comment type="similarity">
    <text evidence="2 11 13">Belongs to the TonB-dependent receptor family.</text>
</comment>
<dbReference type="GO" id="GO:0015344">
    <property type="term" value="F:siderophore uptake transmembrane transporter activity"/>
    <property type="evidence" value="ECO:0007669"/>
    <property type="project" value="TreeGrafter"/>
</dbReference>
<dbReference type="EMBL" id="ANIN01000001">
    <property type="protein sequence ID" value="ELA09012.1"/>
    <property type="molecule type" value="Genomic_DNA"/>
</dbReference>
<dbReference type="PANTHER" id="PTHR30069">
    <property type="entry name" value="TONB-DEPENDENT OUTER MEMBRANE RECEPTOR"/>
    <property type="match status" value="1"/>
</dbReference>
<dbReference type="SUPFAM" id="SSF56935">
    <property type="entry name" value="Porins"/>
    <property type="match status" value="1"/>
</dbReference>
<evidence type="ECO:0000256" key="5">
    <source>
        <dbReference type="ARBA" id="ARBA00022692"/>
    </source>
</evidence>
<dbReference type="eggNOG" id="COG1629">
    <property type="taxonomic scope" value="Bacteria"/>
</dbReference>
<dbReference type="Gene3D" id="2.40.170.20">
    <property type="entry name" value="TonB-dependent receptor, beta-barrel domain"/>
    <property type="match status" value="1"/>
</dbReference>
<dbReference type="InterPro" id="IPR012910">
    <property type="entry name" value="Plug_dom"/>
</dbReference>
<evidence type="ECO:0000256" key="10">
    <source>
        <dbReference type="ARBA" id="ARBA00023237"/>
    </source>
</evidence>
<proteinExistence type="inferred from homology"/>
<evidence type="ECO:0000313" key="17">
    <source>
        <dbReference type="EMBL" id="ELA09012.1"/>
    </source>
</evidence>
<feature type="region of interest" description="Disordered" evidence="14">
    <location>
        <begin position="40"/>
        <end position="66"/>
    </location>
</feature>
<dbReference type="InterPro" id="IPR037066">
    <property type="entry name" value="Plug_dom_sf"/>
</dbReference>
<dbReference type="STRING" id="1230338.MOMA_01345"/>
<keyword evidence="9" id="KW-0675">Receptor</keyword>
<feature type="domain" description="TonB-dependent receptor plug" evidence="16">
    <location>
        <begin position="96"/>
        <end position="201"/>
    </location>
</feature>
<dbReference type="Gene3D" id="2.170.130.10">
    <property type="entry name" value="TonB-dependent receptor, plug domain"/>
    <property type="match status" value="1"/>
</dbReference>
<evidence type="ECO:0000256" key="1">
    <source>
        <dbReference type="ARBA" id="ARBA00004571"/>
    </source>
</evidence>
<dbReference type="RefSeq" id="WP_009501414.1">
    <property type="nucleotide sequence ID" value="NZ_ANIN01000001.1"/>
</dbReference>
<protein>
    <submittedName>
        <fullName evidence="17">Lactoferrin binding protein A LbpA</fullName>
    </submittedName>
</protein>
<dbReference type="InterPro" id="IPR000531">
    <property type="entry name" value="Beta-barrel_TonB"/>
</dbReference>
<dbReference type="OrthoDB" id="9764669at2"/>
<evidence type="ECO:0000256" key="13">
    <source>
        <dbReference type="RuleBase" id="RU003357"/>
    </source>
</evidence>
<keyword evidence="10 11" id="KW-0998">Cell outer membrane</keyword>
<dbReference type="Proteomes" id="UP000023795">
    <property type="component" value="Unassembled WGS sequence"/>
</dbReference>
<evidence type="ECO:0000259" key="16">
    <source>
        <dbReference type="Pfam" id="PF07715"/>
    </source>
</evidence>
<organism evidence="17 18">
    <name type="scientific">Moraxella macacae 0408225</name>
    <dbReference type="NCBI Taxonomy" id="1230338"/>
    <lineage>
        <taxon>Bacteria</taxon>
        <taxon>Pseudomonadati</taxon>
        <taxon>Pseudomonadota</taxon>
        <taxon>Gammaproteobacteria</taxon>
        <taxon>Moraxellales</taxon>
        <taxon>Moraxellaceae</taxon>
        <taxon>Moraxella</taxon>
    </lineage>
</organism>
<dbReference type="PROSITE" id="PS01156">
    <property type="entry name" value="TONB_DEPENDENT_REC_2"/>
    <property type="match status" value="1"/>
</dbReference>
<comment type="caution">
    <text evidence="17">The sequence shown here is derived from an EMBL/GenBank/DDBJ whole genome shotgun (WGS) entry which is preliminary data.</text>
</comment>
<dbReference type="InterPro" id="IPR039426">
    <property type="entry name" value="TonB-dep_rcpt-like"/>
</dbReference>
<evidence type="ECO:0000256" key="9">
    <source>
        <dbReference type="ARBA" id="ARBA00023170"/>
    </source>
</evidence>
<evidence type="ECO:0000256" key="8">
    <source>
        <dbReference type="ARBA" id="ARBA00023136"/>
    </source>
</evidence>
<comment type="subcellular location">
    <subcellularLocation>
        <location evidence="1 11">Cell outer membrane</location>
        <topology evidence="1 11">Multi-pass membrane protein</topology>
    </subcellularLocation>
</comment>
<dbReference type="AlphaFoldDB" id="L2F7K7"/>
<feature type="short sequence motif" description="TonB C-terminal box" evidence="12">
    <location>
        <begin position="991"/>
        <end position="1008"/>
    </location>
</feature>
<keyword evidence="4 11" id="KW-1134">Transmembrane beta strand</keyword>
<evidence type="ECO:0000259" key="15">
    <source>
        <dbReference type="Pfam" id="PF00593"/>
    </source>
</evidence>
<evidence type="ECO:0000256" key="14">
    <source>
        <dbReference type="SAM" id="MobiDB-lite"/>
    </source>
</evidence>
<dbReference type="PANTHER" id="PTHR30069:SF54">
    <property type="entry name" value="TRANSFERRIN-BINDING PROTEIN A"/>
    <property type="match status" value="1"/>
</dbReference>
<dbReference type="GO" id="GO:0015091">
    <property type="term" value="F:ferric iron transmembrane transporter activity"/>
    <property type="evidence" value="ECO:0007669"/>
    <property type="project" value="InterPro"/>
</dbReference>
<dbReference type="InterPro" id="IPR010948">
    <property type="entry name" value="TonB_lacto/transferrin_rcpt"/>
</dbReference>
<evidence type="ECO:0000256" key="7">
    <source>
        <dbReference type="ARBA" id="ARBA00023077"/>
    </source>
</evidence>
<evidence type="ECO:0000256" key="11">
    <source>
        <dbReference type="PROSITE-ProRule" id="PRU01360"/>
    </source>
</evidence>
<evidence type="ECO:0000256" key="4">
    <source>
        <dbReference type="ARBA" id="ARBA00022452"/>
    </source>
</evidence>